<reference evidence="2" key="2">
    <citation type="submission" date="2025-09" db="UniProtKB">
        <authorList>
            <consortium name="Ensembl"/>
        </authorList>
    </citation>
    <scope>IDENTIFICATION</scope>
</reference>
<dbReference type="PANTHER" id="PTHR35444">
    <property type="entry name" value="RIKEN CDNA 1700001C19 GENE"/>
    <property type="match status" value="1"/>
</dbReference>
<dbReference type="InterPro" id="IPR054446">
    <property type="entry name" value="CIMIP3-like"/>
</dbReference>
<dbReference type="PANTHER" id="PTHR35444:SF1">
    <property type="entry name" value="RIKEN CDNA 1700001C19 GENE"/>
    <property type="match status" value="1"/>
</dbReference>
<accession>A0A8C5TEF9</accession>
<dbReference type="OrthoDB" id="5982044at2759"/>
<dbReference type="Ensembl" id="ENSMCST00000003798.1">
    <property type="protein sequence ID" value="ENSMCSP00000003718.1"/>
    <property type="gene ID" value="ENSMCSG00000002645.1"/>
</dbReference>
<evidence type="ECO:0000256" key="1">
    <source>
        <dbReference type="SAM" id="MobiDB-lite"/>
    </source>
</evidence>
<dbReference type="Proteomes" id="UP000694560">
    <property type="component" value="Unplaced"/>
</dbReference>
<dbReference type="AlphaFoldDB" id="A0A8C5TEF9"/>
<feature type="region of interest" description="Disordered" evidence="1">
    <location>
        <begin position="1"/>
        <end position="24"/>
    </location>
</feature>
<reference evidence="2" key="1">
    <citation type="submission" date="2025-08" db="UniProtKB">
        <authorList>
            <consortium name="Ensembl"/>
        </authorList>
    </citation>
    <scope>IDENTIFICATION</scope>
</reference>
<evidence type="ECO:0000313" key="3">
    <source>
        <dbReference type="Proteomes" id="UP000694560"/>
    </source>
</evidence>
<proteinExistence type="predicted"/>
<sequence length="103" mass="11948">MEQDKSIPEVSNTPPMPRNLRPPARPLGSRFIPVVVHPGGHPLNSFEFVFYRPEFPNTLAPFTTLQKPSCGFQFQESTQHRRQRMDVDSANVAKWRSLYRRKP</sequence>
<keyword evidence="3" id="KW-1185">Reference proteome</keyword>
<protein>
    <submittedName>
        <fullName evidence="2">Uncharacterized protein</fullName>
    </submittedName>
</protein>
<evidence type="ECO:0000313" key="2">
    <source>
        <dbReference type="Ensembl" id="ENSMCSP00000003718.1"/>
    </source>
</evidence>
<organism evidence="2 3">
    <name type="scientific">Malurus cyaneus samueli</name>
    <dbReference type="NCBI Taxonomy" id="2593467"/>
    <lineage>
        <taxon>Eukaryota</taxon>
        <taxon>Metazoa</taxon>
        <taxon>Chordata</taxon>
        <taxon>Craniata</taxon>
        <taxon>Vertebrata</taxon>
        <taxon>Euteleostomi</taxon>
        <taxon>Archelosauria</taxon>
        <taxon>Archosauria</taxon>
        <taxon>Dinosauria</taxon>
        <taxon>Saurischia</taxon>
        <taxon>Theropoda</taxon>
        <taxon>Coelurosauria</taxon>
        <taxon>Aves</taxon>
        <taxon>Neognathae</taxon>
        <taxon>Neoaves</taxon>
        <taxon>Telluraves</taxon>
        <taxon>Australaves</taxon>
        <taxon>Passeriformes</taxon>
        <taxon>Meliphagoidea</taxon>
        <taxon>Maluridae</taxon>
        <taxon>Malurus</taxon>
    </lineage>
</organism>
<name>A0A8C5TEF9_9PASS</name>
<dbReference type="Pfam" id="PF22581">
    <property type="entry name" value="CIMIP3"/>
    <property type="match status" value="1"/>
</dbReference>